<accession>B6SN45</accession>
<organism evidence="1">
    <name type="scientific">Zea mays</name>
    <name type="common">Maize</name>
    <dbReference type="NCBI Taxonomy" id="4577"/>
    <lineage>
        <taxon>Eukaryota</taxon>
        <taxon>Viridiplantae</taxon>
        <taxon>Streptophyta</taxon>
        <taxon>Embryophyta</taxon>
        <taxon>Tracheophyta</taxon>
        <taxon>Spermatophyta</taxon>
        <taxon>Magnoliopsida</taxon>
        <taxon>Liliopsida</taxon>
        <taxon>Poales</taxon>
        <taxon>Poaceae</taxon>
        <taxon>PACMAD clade</taxon>
        <taxon>Panicoideae</taxon>
        <taxon>Andropogonodae</taxon>
        <taxon>Andropogoneae</taxon>
        <taxon>Tripsacinae</taxon>
        <taxon>Zea</taxon>
    </lineage>
</organism>
<dbReference type="AlphaFoldDB" id="B6SN45"/>
<sequence>MQPPSQCRQSALAIGVVPRALPTGRNASRWTAHATHRSSQVAFVLFTIQSMAGICV</sequence>
<dbReference type="EMBL" id="BT065978">
    <property type="protein sequence ID" value="ACN31854.1"/>
    <property type="molecule type" value="mRNA"/>
</dbReference>
<name>B6SN45_MAIZE</name>
<dbReference type="EMBL" id="EU954160">
    <property type="protein sequence ID" value="ACG26278.1"/>
    <property type="molecule type" value="mRNA"/>
</dbReference>
<reference evidence="1" key="1">
    <citation type="journal article" date="2009" name="Plant Mol. Biol.">
        <title>Insights into corn genes derived from large-scale cDNA sequencing.</title>
        <authorList>
            <person name="Alexandrov N.N."/>
            <person name="Brover V.V."/>
            <person name="Freidin S."/>
            <person name="Troukhan M.E."/>
            <person name="Tatarinova T.V."/>
            <person name="Zhang H."/>
            <person name="Swaller T.J."/>
            <person name="Lu Y.P."/>
            <person name="Bouck J."/>
            <person name="Flavell R.B."/>
            <person name="Feldmann K.A."/>
        </authorList>
    </citation>
    <scope>NUCLEOTIDE SEQUENCE</scope>
</reference>
<proteinExistence type="evidence at transcript level"/>
<protein>
    <submittedName>
        <fullName evidence="1">Uncharacterized protein</fullName>
    </submittedName>
</protein>
<reference evidence="2" key="2">
    <citation type="journal article" date="2009" name="PLoS Genet.">
        <title>Sequencing, mapping, and analysis of 27,455 maize full-length cDNAs.</title>
        <authorList>
            <person name="Soderlund C."/>
            <person name="Descour A."/>
            <person name="Kudrna D."/>
            <person name="Bomhoff M."/>
            <person name="Boyd L."/>
            <person name="Currie J."/>
            <person name="Angelova A."/>
            <person name="Collura K."/>
            <person name="Wissotski M."/>
            <person name="Ashley E."/>
            <person name="Morrow D."/>
            <person name="Fernandes J."/>
            <person name="Walbot V."/>
            <person name="Yu Y."/>
        </authorList>
    </citation>
    <scope>NUCLEOTIDE SEQUENCE</scope>
    <source>
        <strain evidence="2">B73</strain>
    </source>
</reference>
<evidence type="ECO:0000313" key="1">
    <source>
        <dbReference type="EMBL" id="ACG26278.1"/>
    </source>
</evidence>
<evidence type="ECO:0000313" key="2">
    <source>
        <dbReference type="EMBL" id="ACN31854.1"/>
    </source>
</evidence>